<dbReference type="EMBL" id="JABFDB010000002">
    <property type="protein sequence ID" value="NYZ19267.1"/>
    <property type="molecule type" value="Genomic_DNA"/>
</dbReference>
<feature type="transmembrane region" description="Helical" evidence="1">
    <location>
        <begin position="12"/>
        <end position="28"/>
    </location>
</feature>
<gene>
    <name evidence="2" type="ORF">HND93_06050</name>
</gene>
<sequence>MAGAAPRFRPSDLFIRFFFLFTLTLASYNPTGYSYVHWALDPSFEYVSVKLVIGMALFLAHAYFIRITHRALQYRGERLAVLFFVSAAWALWSQDLFPSTWSWLVLAVEAAYALYLAAGMSFVLLWQHVSGQVTAIPEVH</sequence>
<accession>A0ABX2T7M6</accession>
<keyword evidence="1" id="KW-0472">Membrane</keyword>
<evidence type="ECO:0000256" key="1">
    <source>
        <dbReference type="SAM" id="Phobius"/>
    </source>
</evidence>
<keyword evidence="1" id="KW-0812">Transmembrane</keyword>
<keyword evidence="3" id="KW-1185">Reference proteome</keyword>
<organism evidence="2 3">
    <name type="scientific">Azospirillum oleiclasticum</name>
    <dbReference type="NCBI Taxonomy" id="2735135"/>
    <lineage>
        <taxon>Bacteria</taxon>
        <taxon>Pseudomonadati</taxon>
        <taxon>Pseudomonadota</taxon>
        <taxon>Alphaproteobacteria</taxon>
        <taxon>Rhodospirillales</taxon>
        <taxon>Azospirillaceae</taxon>
        <taxon>Azospirillum</taxon>
    </lineage>
</organism>
<feature type="transmembrane region" description="Helical" evidence="1">
    <location>
        <begin position="103"/>
        <end position="126"/>
    </location>
</feature>
<evidence type="ECO:0000313" key="3">
    <source>
        <dbReference type="Proteomes" id="UP000584642"/>
    </source>
</evidence>
<dbReference type="Pfam" id="PF20134">
    <property type="entry name" value="DUF6524"/>
    <property type="match status" value="1"/>
</dbReference>
<dbReference type="Proteomes" id="UP000584642">
    <property type="component" value="Unassembled WGS sequence"/>
</dbReference>
<comment type="caution">
    <text evidence="2">The sequence shown here is derived from an EMBL/GenBank/DDBJ whole genome shotgun (WGS) entry which is preliminary data.</text>
</comment>
<dbReference type="RefSeq" id="WP_180281032.1">
    <property type="nucleotide sequence ID" value="NZ_JABFDB010000002.1"/>
</dbReference>
<name>A0ABX2T7M6_9PROT</name>
<dbReference type="InterPro" id="IPR045387">
    <property type="entry name" value="DUF6524"/>
</dbReference>
<reference evidence="2 3" key="1">
    <citation type="submission" date="2020-05" db="EMBL/GenBank/DDBJ databases">
        <title>Azospirillum oleiclasticum sp. nov, a nitrogen-fixing and heavy crude oil-emulsifying bacterium isolated from the crude oil of Yumen Oilfield.</title>
        <authorList>
            <person name="Wu D."/>
            <person name="Cai M."/>
            <person name="Zhang X."/>
        </authorList>
    </citation>
    <scope>NUCLEOTIDE SEQUENCE [LARGE SCALE GENOMIC DNA]</scope>
    <source>
        <strain evidence="2 3">ROY-1-1-2</strain>
    </source>
</reference>
<feature type="transmembrane region" description="Helical" evidence="1">
    <location>
        <begin position="79"/>
        <end position="97"/>
    </location>
</feature>
<keyword evidence="1" id="KW-1133">Transmembrane helix</keyword>
<proteinExistence type="predicted"/>
<evidence type="ECO:0000313" key="2">
    <source>
        <dbReference type="EMBL" id="NYZ19267.1"/>
    </source>
</evidence>
<feature type="transmembrane region" description="Helical" evidence="1">
    <location>
        <begin position="48"/>
        <end position="67"/>
    </location>
</feature>
<protein>
    <submittedName>
        <fullName evidence="2">Uncharacterized protein</fullName>
    </submittedName>
</protein>